<feature type="domain" description="UBA" evidence="2">
    <location>
        <begin position="239"/>
        <end position="279"/>
    </location>
</feature>
<name>A0AAV7K3T4_9METZ</name>
<dbReference type="InterPro" id="IPR029071">
    <property type="entry name" value="Ubiquitin-like_domsf"/>
</dbReference>
<dbReference type="InterPro" id="IPR009060">
    <property type="entry name" value="UBA-like_sf"/>
</dbReference>
<dbReference type="Gene3D" id="1.10.260.100">
    <property type="match status" value="1"/>
</dbReference>
<dbReference type="InterPro" id="IPR000626">
    <property type="entry name" value="Ubiquitin-like_dom"/>
</dbReference>
<protein>
    <submittedName>
        <fullName evidence="4">Ubiquitin-associated domain-containing protein 1</fullName>
    </submittedName>
</protein>
<dbReference type="PROSITE" id="PS50053">
    <property type="entry name" value="UBIQUITIN_2"/>
    <property type="match status" value="1"/>
</dbReference>
<feature type="domain" description="Ubiquitin-like" evidence="3">
    <location>
        <begin position="60"/>
        <end position="137"/>
    </location>
</feature>
<dbReference type="SUPFAM" id="SSF54236">
    <property type="entry name" value="Ubiquitin-like"/>
    <property type="match status" value="1"/>
</dbReference>
<dbReference type="InterPro" id="IPR041927">
    <property type="entry name" value="UBA2_UBAC1"/>
</dbReference>
<dbReference type="AlphaFoldDB" id="A0AAV7K3T4"/>
<gene>
    <name evidence="4" type="ORF">LOD99_1606</name>
</gene>
<dbReference type="PROSITE" id="PS50030">
    <property type="entry name" value="UBA"/>
    <property type="match status" value="2"/>
</dbReference>
<dbReference type="GO" id="GO:0000151">
    <property type="term" value="C:ubiquitin ligase complex"/>
    <property type="evidence" value="ECO:0007669"/>
    <property type="project" value="TreeGrafter"/>
</dbReference>
<dbReference type="CDD" id="cd14304">
    <property type="entry name" value="UBA2_KPC2"/>
    <property type="match status" value="1"/>
</dbReference>
<dbReference type="Gene3D" id="1.10.8.10">
    <property type="entry name" value="DNA helicase RuvA subunit, C-terminal domain"/>
    <property type="match status" value="2"/>
</dbReference>
<evidence type="ECO:0000313" key="5">
    <source>
        <dbReference type="Proteomes" id="UP001165289"/>
    </source>
</evidence>
<comment type="caution">
    <text evidence="4">The sequence shown here is derived from an EMBL/GenBank/DDBJ whole genome shotgun (WGS) entry which is preliminary data.</text>
</comment>
<dbReference type="Proteomes" id="UP001165289">
    <property type="component" value="Unassembled WGS sequence"/>
</dbReference>
<dbReference type="SMART" id="SM00165">
    <property type="entry name" value="UBA"/>
    <property type="match status" value="2"/>
</dbReference>
<evidence type="ECO:0000259" key="3">
    <source>
        <dbReference type="PROSITE" id="PS50053"/>
    </source>
</evidence>
<dbReference type="EMBL" id="JAKMXF010000166">
    <property type="protein sequence ID" value="KAI6655872.1"/>
    <property type="molecule type" value="Genomic_DNA"/>
</dbReference>
<evidence type="ECO:0000259" key="2">
    <source>
        <dbReference type="PROSITE" id="PS50030"/>
    </source>
</evidence>
<dbReference type="Gene3D" id="3.10.20.90">
    <property type="entry name" value="Phosphatidylinositol 3-kinase Catalytic Subunit, Chain A, domain 1"/>
    <property type="match status" value="1"/>
</dbReference>
<feature type="domain" description="UBA" evidence="2">
    <location>
        <begin position="322"/>
        <end position="362"/>
    </location>
</feature>
<dbReference type="PANTHER" id="PTHR46738:SF1">
    <property type="entry name" value="UBIQUITIN-ASSOCIATED DOMAIN-CONTAINING PROTEIN 1"/>
    <property type="match status" value="1"/>
</dbReference>
<dbReference type="InterPro" id="IPR015940">
    <property type="entry name" value="UBA"/>
</dbReference>
<sequence length="441" mass="48533">MATALTTKGNVHDKMNISIIPSTHHLASSQSSPTSSYPEDIYTTPSTPTNSTPPPNHKTITLNISDLKGRNVQLKISPTERLSMLKKKASSSLDGAKLKNCRAVHHSGRPLADNLCLRSQNIQHQDCILLLPKRENPRNGAIPSYPCPNGPNKSTINRATKHLPKAPLTKPSVRVPPDATDFFRDLRRILLTLIDSAYLLQSAEQLCGARGECYDNDETVEEMESGPEDELAVGAQGYEVDSHAVQTLTSMGYSRARAIHALQLNKMEVSQATDWLVRNSSADIPVVGPNPSTKSVPNKHDTLPSKKRTSPTSSVKGVKSRCIDSQALRNLKDMGFKEEDIIHALQLTGNNQQEACEWLLGEKTEPLSTMRLSKNSKLYKDLFSDPVVQLGLTSPHNLQVLEDMLRNPELVSQYFNDPEVGPLLLHISQITIGHGGRIKNT</sequence>
<dbReference type="InterPro" id="IPR052476">
    <property type="entry name" value="UBAC1"/>
</dbReference>
<dbReference type="Pfam" id="PF22562">
    <property type="entry name" value="UBA_7"/>
    <property type="match status" value="2"/>
</dbReference>
<dbReference type="SUPFAM" id="SSF46934">
    <property type="entry name" value="UBA-like"/>
    <property type="match status" value="2"/>
</dbReference>
<organism evidence="4 5">
    <name type="scientific">Oopsacas minuta</name>
    <dbReference type="NCBI Taxonomy" id="111878"/>
    <lineage>
        <taxon>Eukaryota</taxon>
        <taxon>Metazoa</taxon>
        <taxon>Porifera</taxon>
        <taxon>Hexactinellida</taxon>
        <taxon>Hexasterophora</taxon>
        <taxon>Lyssacinosida</taxon>
        <taxon>Leucopsacidae</taxon>
        <taxon>Oopsacas</taxon>
    </lineage>
</organism>
<evidence type="ECO:0000256" key="1">
    <source>
        <dbReference type="SAM" id="MobiDB-lite"/>
    </source>
</evidence>
<keyword evidence="5" id="KW-1185">Reference proteome</keyword>
<dbReference type="SMART" id="SM00727">
    <property type="entry name" value="STI1"/>
    <property type="match status" value="1"/>
</dbReference>
<accession>A0AAV7K3T4</accession>
<reference evidence="4 5" key="1">
    <citation type="journal article" date="2023" name="BMC Biol.">
        <title>The compact genome of the sponge Oopsacas minuta (Hexactinellida) is lacking key metazoan core genes.</title>
        <authorList>
            <person name="Santini S."/>
            <person name="Schenkelaars Q."/>
            <person name="Jourda C."/>
            <person name="Duchesne M."/>
            <person name="Belahbib H."/>
            <person name="Rocher C."/>
            <person name="Selva M."/>
            <person name="Riesgo A."/>
            <person name="Vervoort M."/>
            <person name="Leys S.P."/>
            <person name="Kodjabachian L."/>
            <person name="Le Bivic A."/>
            <person name="Borchiellini C."/>
            <person name="Claverie J.M."/>
            <person name="Renard E."/>
        </authorList>
    </citation>
    <scope>NUCLEOTIDE SEQUENCE [LARGE SCALE GENOMIC DNA]</scope>
    <source>
        <strain evidence="4">SPO-2</strain>
    </source>
</reference>
<evidence type="ECO:0000313" key="4">
    <source>
        <dbReference type="EMBL" id="KAI6655872.1"/>
    </source>
</evidence>
<feature type="region of interest" description="Disordered" evidence="1">
    <location>
        <begin position="24"/>
        <end position="57"/>
    </location>
</feature>
<dbReference type="InterPro" id="IPR006636">
    <property type="entry name" value="STI1_HS-bd"/>
</dbReference>
<feature type="region of interest" description="Disordered" evidence="1">
    <location>
        <begin position="286"/>
        <end position="318"/>
    </location>
</feature>
<proteinExistence type="predicted"/>
<dbReference type="PANTHER" id="PTHR46738">
    <property type="entry name" value="UBIQUITIN-ASSOCIATED DOMAIN-CONTAINING PROTEIN 1"/>
    <property type="match status" value="1"/>
</dbReference>